<protein>
    <submittedName>
        <fullName evidence="1">Uncharacterized protein</fullName>
    </submittedName>
</protein>
<dbReference type="EMBL" id="UINC01030300">
    <property type="protein sequence ID" value="SVB14465.1"/>
    <property type="molecule type" value="Genomic_DNA"/>
</dbReference>
<evidence type="ECO:0000313" key="1">
    <source>
        <dbReference type="EMBL" id="SVB14465.1"/>
    </source>
</evidence>
<proteinExistence type="predicted"/>
<gene>
    <name evidence="1" type="ORF">METZ01_LOCUS167319</name>
</gene>
<dbReference type="AlphaFoldDB" id="A0A382BKZ2"/>
<accession>A0A382BKZ2</accession>
<organism evidence="1">
    <name type="scientific">marine metagenome</name>
    <dbReference type="NCBI Taxonomy" id="408172"/>
    <lineage>
        <taxon>unclassified sequences</taxon>
        <taxon>metagenomes</taxon>
        <taxon>ecological metagenomes</taxon>
    </lineage>
</organism>
<name>A0A382BKZ2_9ZZZZ</name>
<reference evidence="1" key="1">
    <citation type="submission" date="2018-05" db="EMBL/GenBank/DDBJ databases">
        <authorList>
            <person name="Lanie J.A."/>
            <person name="Ng W.-L."/>
            <person name="Kazmierczak K.M."/>
            <person name="Andrzejewski T.M."/>
            <person name="Davidsen T.M."/>
            <person name="Wayne K.J."/>
            <person name="Tettelin H."/>
            <person name="Glass J.I."/>
            <person name="Rusch D."/>
            <person name="Podicherti R."/>
            <person name="Tsui H.-C.T."/>
            <person name="Winkler M.E."/>
        </authorList>
    </citation>
    <scope>NUCLEOTIDE SEQUENCE</scope>
</reference>
<sequence length="31" mass="3347">MDQIYLSDQLGVWILVAVAENSGKGVQLSVL</sequence>